<feature type="transmembrane region" description="Helical" evidence="1">
    <location>
        <begin position="264"/>
        <end position="289"/>
    </location>
</feature>
<sequence length="340" mass="37995">MYLSIQYLRALAAIMVVIAHSNHKAMIYNIDLLNFVKIGGGGVDLFFIISGFIMCLTVDRNRQSFTSFMKSRVIRIAPLYWILTCVALTIYLINPALVNSSSSHSTSIFSSFTLIPNGHPYLINNAWTLSYEFFFYLIFASFLFSKDKQKLFTSIALIILVIVGLIFPPAHPKWVLNPATFITNPVLIEFVLGIVAYKIITNKMISMKMAAIATIVALILLIAHNFDCSLLPTSLGRVITYGIPMFLLFIGFVSLESKMPKINLLYQLGMSSYALYLVHPFIISGVTIVMRKLGLINIGPLYVTALVVGSAIAGFLCYKFIEMPIDRFLKTKIKNKPVTA</sequence>
<protein>
    <submittedName>
        <fullName evidence="3">O-acetyltransferase OatA</fullName>
        <ecNumber evidence="3">2.3.1.-</ecNumber>
    </submittedName>
</protein>
<reference evidence="3 4" key="1">
    <citation type="submission" date="2017-02" db="EMBL/GenBank/DDBJ databases">
        <authorList>
            <person name="Peterson S.W."/>
        </authorList>
    </citation>
    <scope>NUCLEOTIDE SEQUENCE [LARGE SCALE GENOMIC DNA]</scope>
    <source>
        <strain evidence="4">type strain: NCCB 100098</strain>
    </source>
</reference>
<dbReference type="GO" id="GO:0000271">
    <property type="term" value="P:polysaccharide biosynthetic process"/>
    <property type="evidence" value="ECO:0007669"/>
    <property type="project" value="TreeGrafter"/>
</dbReference>
<keyword evidence="1" id="KW-0472">Membrane</keyword>
<gene>
    <name evidence="3" type="primary">oatA_1</name>
    <name evidence="3" type="ORF">CZ809_01195</name>
</gene>
<keyword evidence="1" id="KW-0812">Transmembrane</keyword>
<keyword evidence="3" id="KW-0808">Transferase</keyword>
<feature type="transmembrane region" description="Helical" evidence="1">
    <location>
        <begin position="7"/>
        <end position="23"/>
    </location>
</feature>
<evidence type="ECO:0000313" key="4">
    <source>
        <dbReference type="Proteomes" id="UP000189966"/>
    </source>
</evidence>
<feature type="transmembrane region" description="Helical" evidence="1">
    <location>
        <begin position="151"/>
        <end position="170"/>
    </location>
</feature>
<dbReference type="PANTHER" id="PTHR23028:SF131">
    <property type="entry name" value="BLR2367 PROTEIN"/>
    <property type="match status" value="1"/>
</dbReference>
<accession>A0A1T5HXY6</accession>
<dbReference type="InterPro" id="IPR002656">
    <property type="entry name" value="Acyl_transf_3_dom"/>
</dbReference>
<feature type="transmembrane region" description="Helical" evidence="1">
    <location>
        <begin position="176"/>
        <end position="197"/>
    </location>
</feature>
<name>A0A1T5HXY6_9GAMM</name>
<evidence type="ECO:0000259" key="2">
    <source>
        <dbReference type="Pfam" id="PF01757"/>
    </source>
</evidence>
<dbReference type="EMBL" id="FUZI01000001">
    <property type="protein sequence ID" value="SKC31688.1"/>
    <property type="molecule type" value="Genomic_DNA"/>
</dbReference>
<dbReference type="OrthoDB" id="9767863at2"/>
<dbReference type="EC" id="2.3.1.-" evidence="3"/>
<organism evidence="3 4">
    <name type="scientific">Photobacterium piscicola</name>
    <dbReference type="NCBI Taxonomy" id="1378299"/>
    <lineage>
        <taxon>Bacteria</taxon>
        <taxon>Pseudomonadati</taxon>
        <taxon>Pseudomonadota</taxon>
        <taxon>Gammaproteobacteria</taxon>
        <taxon>Vibrionales</taxon>
        <taxon>Vibrionaceae</taxon>
        <taxon>Photobacterium</taxon>
    </lineage>
</organism>
<keyword evidence="3" id="KW-0012">Acyltransferase</keyword>
<dbReference type="AlphaFoldDB" id="A0A1T5HXY6"/>
<evidence type="ECO:0000256" key="1">
    <source>
        <dbReference type="SAM" id="Phobius"/>
    </source>
</evidence>
<proteinExistence type="predicted"/>
<dbReference type="GO" id="GO:0016020">
    <property type="term" value="C:membrane"/>
    <property type="evidence" value="ECO:0007669"/>
    <property type="project" value="TreeGrafter"/>
</dbReference>
<dbReference type="InterPro" id="IPR050879">
    <property type="entry name" value="Acyltransferase_3"/>
</dbReference>
<dbReference type="RefSeq" id="WP_080156451.1">
    <property type="nucleotide sequence ID" value="NZ_CP175535.1"/>
</dbReference>
<dbReference type="GO" id="GO:0016747">
    <property type="term" value="F:acyltransferase activity, transferring groups other than amino-acyl groups"/>
    <property type="evidence" value="ECO:0007669"/>
    <property type="project" value="InterPro"/>
</dbReference>
<feature type="transmembrane region" description="Helical" evidence="1">
    <location>
        <begin position="126"/>
        <end position="144"/>
    </location>
</feature>
<feature type="transmembrane region" description="Helical" evidence="1">
    <location>
        <begin position="238"/>
        <end position="255"/>
    </location>
</feature>
<feature type="domain" description="Acyltransferase 3" evidence="2">
    <location>
        <begin position="3"/>
        <end position="318"/>
    </location>
</feature>
<keyword evidence="1" id="KW-1133">Transmembrane helix</keyword>
<dbReference type="Proteomes" id="UP000189966">
    <property type="component" value="Unassembled WGS sequence"/>
</dbReference>
<feature type="transmembrane region" description="Helical" evidence="1">
    <location>
        <begin position="79"/>
        <end position="97"/>
    </location>
</feature>
<feature type="transmembrane region" description="Helical" evidence="1">
    <location>
        <begin position="35"/>
        <end position="58"/>
    </location>
</feature>
<evidence type="ECO:0000313" key="3">
    <source>
        <dbReference type="EMBL" id="SKC31688.1"/>
    </source>
</evidence>
<feature type="transmembrane region" description="Helical" evidence="1">
    <location>
        <begin position="301"/>
        <end position="321"/>
    </location>
</feature>
<dbReference type="Pfam" id="PF01757">
    <property type="entry name" value="Acyl_transf_3"/>
    <property type="match status" value="1"/>
</dbReference>
<dbReference type="PANTHER" id="PTHR23028">
    <property type="entry name" value="ACETYLTRANSFERASE"/>
    <property type="match status" value="1"/>
</dbReference>
<feature type="transmembrane region" description="Helical" evidence="1">
    <location>
        <begin position="209"/>
        <end position="226"/>
    </location>
</feature>